<evidence type="ECO:0000313" key="5">
    <source>
        <dbReference type="EMBL" id="ABS13513.1"/>
    </source>
</evidence>
<evidence type="ECO:0000259" key="3">
    <source>
        <dbReference type="Pfam" id="PF01408"/>
    </source>
</evidence>
<evidence type="ECO:0000313" key="6">
    <source>
        <dbReference type="Proteomes" id="UP000002301"/>
    </source>
</evidence>
<dbReference type="InterPro" id="IPR000683">
    <property type="entry name" value="Gfo/Idh/MocA-like_OxRdtase_N"/>
</dbReference>
<feature type="domain" description="GFO/IDH/MocA-like oxidoreductase" evidence="4">
    <location>
        <begin position="144"/>
        <end position="259"/>
    </location>
</feature>
<dbReference type="GO" id="GO:0016491">
    <property type="term" value="F:oxidoreductase activity"/>
    <property type="evidence" value="ECO:0007669"/>
    <property type="project" value="UniProtKB-KW"/>
</dbReference>
<protein>
    <submittedName>
        <fullName evidence="5">Oxidoreductase domain protein</fullName>
    </submittedName>
</protein>
<dbReference type="PANTHER" id="PTHR22604:SF105">
    <property type="entry name" value="TRANS-1,2-DIHYDROBENZENE-1,2-DIOL DEHYDROGENASE"/>
    <property type="match status" value="1"/>
</dbReference>
<sequence>MSPVLALNERGNSMFRWGILSTAKIGVTQVIPALCASENGVVHAIASRDLSRARAVADRFGAPLAFGSYEELLASDAIDGVYIPLPTSQHIEWSLKAAEAGKHVLCEKPIALKADDIDQLIAARDKHKVTMAEAFMVYYHPQWIKLQELLAEGAIGRLRHVQGAFSYFNVDPGNMRNQPELGGGALPDIGVYPTVVTRMVTGQEPVSVQASVEYDPAFGTDRYANVSARFDGFDLTFYVATQLGARQTMVFHGDKGFIEVYAPFNTGKYGHGSIALFDAGHTKATEWSFGDANHYQLQAESFVRAARGDKDARLFSLENSKANQKFIDAIYRAAKDGKSAMV</sequence>
<dbReference type="PANTHER" id="PTHR22604">
    <property type="entry name" value="OXIDOREDUCTASES"/>
    <property type="match status" value="1"/>
</dbReference>
<dbReference type="eggNOG" id="COG0673">
    <property type="taxonomic scope" value="Bacteria"/>
</dbReference>
<gene>
    <name evidence="5" type="ordered locus">Oant_0791</name>
</gene>
<evidence type="ECO:0000259" key="4">
    <source>
        <dbReference type="Pfam" id="PF22725"/>
    </source>
</evidence>
<feature type="domain" description="Gfo/Idh/MocA-like oxidoreductase N-terminal" evidence="3">
    <location>
        <begin position="15"/>
        <end position="132"/>
    </location>
</feature>
<evidence type="ECO:0000256" key="1">
    <source>
        <dbReference type="ARBA" id="ARBA00010928"/>
    </source>
</evidence>
<dbReference type="Proteomes" id="UP000002301">
    <property type="component" value="Chromosome 1"/>
</dbReference>
<dbReference type="AlphaFoldDB" id="A6WX09"/>
<dbReference type="InterPro" id="IPR055170">
    <property type="entry name" value="GFO_IDH_MocA-like_dom"/>
</dbReference>
<dbReference type="SUPFAM" id="SSF51735">
    <property type="entry name" value="NAD(P)-binding Rossmann-fold domains"/>
    <property type="match status" value="1"/>
</dbReference>
<keyword evidence="2" id="KW-0560">Oxidoreductase</keyword>
<proteinExistence type="inferred from homology"/>
<dbReference type="PhylomeDB" id="A6WX09"/>
<reference evidence="5 6" key="1">
    <citation type="journal article" date="2011" name="J. Bacteriol.">
        <title>Genome of Ochrobactrum anthropi ATCC 49188 T, a versatile opportunistic pathogen and symbiont of several eukaryotic hosts.</title>
        <authorList>
            <person name="Chain P.S."/>
            <person name="Lang D.M."/>
            <person name="Comerci D.J."/>
            <person name="Malfatti S.A."/>
            <person name="Vergez L.M."/>
            <person name="Shin M."/>
            <person name="Ugalde R.A."/>
            <person name="Garcia E."/>
            <person name="Tolmasky M.E."/>
        </authorList>
    </citation>
    <scope>NUCLEOTIDE SEQUENCE [LARGE SCALE GENOMIC DNA]</scope>
    <source>
        <strain evidence="6">ATCC 49188 / DSM 6882 / CCUG 24695 / JCM 21032 / LMG 3331 / NBRC 15819 / NCTC 12168 / Alc 37</strain>
    </source>
</reference>
<dbReference type="Gene3D" id="3.30.360.10">
    <property type="entry name" value="Dihydrodipicolinate Reductase, domain 2"/>
    <property type="match status" value="1"/>
</dbReference>
<dbReference type="STRING" id="439375.Oant_0791"/>
<dbReference type="Pfam" id="PF01408">
    <property type="entry name" value="GFO_IDH_MocA"/>
    <property type="match status" value="1"/>
</dbReference>
<dbReference type="InterPro" id="IPR036291">
    <property type="entry name" value="NAD(P)-bd_dom_sf"/>
</dbReference>
<keyword evidence="6" id="KW-1185">Reference proteome</keyword>
<accession>A6WX09</accession>
<dbReference type="HOGENOM" id="CLU_023194_5_0_5"/>
<dbReference type="Gene3D" id="3.40.50.720">
    <property type="entry name" value="NAD(P)-binding Rossmann-like Domain"/>
    <property type="match status" value="1"/>
</dbReference>
<organism evidence="5 6">
    <name type="scientific">Brucella anthropi (strain ATCC 49188 / DSM 6882 / CCUG 24695 / JCM 21032 / LMG 3331 / NBRC 15819 / NCTC 12168 / Alc 37)</name>
    <name type="common">Ochrobactrum anthropi</name>
    <dbReference type="NCBI Taxonomy" id="439375"/>
    <lineage>
        <taxon>Bacteria</taxon>
        <taxon>Pseudomonadati</taxon>
        <taxon>Pseudomonadota</taxon>
        <taxon>Alphaproteobacteria</taxon>
        <taxon>Hyphomicrobiales</taxon>
        <taxon>Brucellaceae</taxon>
        <taxon>Brucella/Ochrobactrum group</taxon>
        <taxon>Brucella</taxon>
    </lineage>
</organism>
<comment type="similarity">
    <text evidence="1">Belongs to the Gfo/Idh/MocA family.</text>
</comment>
<dbReference type="GO" id="GO:0000166">
    <property type="term" value="F:nucleotide binding"/>
    <property type="evidence" value="ECO:0007669"/>
    <property type="project" value="InterPro"/>
</dbReference>
<dbReference type="EMBL" id="CP000758">
    <property type="protein sequence ID" value="ABS13513.1"/>
    <property type="molecule type" value="Genomic_DNA"/>
</dbReference>
<dbReference type="InterPro" id="IPR050984">
    <property type="entry name" value="Gfo/Idh/MocA_domain"/>
</dbReference>
<name>A6WX09_BRUA4</name>
<evidence type="ECO:0000256" key="2">
    <source>
        <dbReference type="ARBA" id="ARBA00023002"/>
    </source>
</evidence>
<dbReference type="Pfam" id="PF22725">
    <property type="entry name" value="GFO_IDH_MocA_C3"/>
    <property type="match status" value="1"/>
</dbReference>
<dbReference type="KEGG" id="oan:Oant_0791"/>
<dbReference type="SUPFAM" id="SSF55347">
    <property type="entry name" value="Glyceraldehyde-3-phosphate dehydrogenase-like, C-terminal domain"/>
    <property type="match status" value="1"/>
</dbReference>